<dbReference type="RefSeq" id="WP_101305660.1">
    <property type="nucleotide sequence ID" value="NZ_CP025299.1"/>
</dbReference>
<evidence type="ECO:0000313" key="1">
    <source>
        <dbReference type="EMBL" id="AUG28732.1"/>
    </source>
</evidence>
<protein>
    <submittedName>
        <fullName evidence="1">Uncharacterized protein</fullName>
    </submittedName>
</protein>
<name>A0A2K9D773_9MICO</name>
<proteinExistence type="predicted"/>
<sequence length="296" mass="31110">MPTTNARGHIIPLGSEASFTREVLFTQFGLSINDIRPVANATARDQFVTDMVAAGLEPSSTHPLFVMRADAPGLHRIEYTIDGTVWLPASGRLQFSSLTAANSWAVAYPSLLTTGDAAMIAGKEYRWFGSWLSTDPTIDLVSGVARTPGGSLNVDVWSVPGTGESVATSGWFTYNAATGDITVLNAGRYAVEARLAVASAAAYPDPADPSKTKQPAIAVYIIRDGIETQILTQDSVETHPTFSKMVKLSIPSISLAANTKLRVWIPGGGVLVPSGGTVGVGGVGRANGEFMVRSLG</sequence>
<dbReference type="Proteomes" id="UP000233276">
    <property type="component" value="Chromosome"/>
</dbReference>
<reference evidence="1 2" key="1">
    <citation type="submission" date="2017-12" db="EMBL/GenBank/DDBJ databases">
        <title>Isolation and characterization of estrogens degradatiion strain Microbacterium hominis SJTG1.</title>
        <authorList>
            <person name="Xiong W."/>
            <person name="Yin C."/>
            <person name="Zheng D."/>
            <person name="Liang R."/>
        </authorList>
    </citation>
    <scope>NUCLEOTIDE SEQUENCE [LARGE SCALE GENOMIC DNA]</scope>
    <source>
        <strain evidence="1 2">SJTG1</strain>
    </source>
</reference>
<dbReference type="AlphaFoldDB" id="A0A2K9D773"/>
<dbReference type="EMBL" id="CP025299">
    <property type="protein sequence ID" value="AUG28732.1"/>
    <property type="molecule type" value="Genomic_DNA"/>
</dbReference>
<accession>A0A2K9D773</accession>
<organism evidence="1 2">
    <name type="scientific">Microbacterium hominis</name>
    <dbReference type="NCBI Taxonomy" id="162426"/>
    <lineage>
        <taxon>Bacteria</taxon>
        <taxon>Bacillati</taxon>
        <taxon>Actinomycetota</taxon>
        <taxon>Actinomycetes</taxon>
        <taxon>Micrococcales</taxon>
        <taxon>Microbacteriaceae</taxon>
        <taxon>Microbacterium</taxon>
    </lineage>
</organism>
<gene>
    <name evidence="1" type="ORF">CXR34_04100</name>
</gene>
<dbReference type="KEGG" id="mhos:CXR34_04100"/>
<evidence type="ECO:0000313" key="2">
    <source>
        <dbReference type="Proteomes" id="UP000233276"/>
    </source>
</evidence>